<protein>
    <submittedName>
        <fullName evidence="3">Uncharacterized protein</fullName>
    </submittedName>
</protein>
<feature type="region of interest" description="Disordered" evidence="1">
    <location>
        <begin position="734"/>
        <end position="763"/>
    </location>
</feature>
<evidence type="ECO:0000256" key="2">
    <source>
        <dbReference type="SAM" id="Phobius"/>
    </source>
</evidence>
<sequence>MSTDSILCITPCGLKFAHQLSPSDRTDGLKTWRKRCSSRSPTLCKEGSTGGMATGQLHRGGILLIRFVSLLPLEPYLALSNVHGVEHSAPLLLLLLLHLALALAGLHDTGCSTLALSAWSGNRTDCRGAGCGRRGTARGTWHARWTVSLTGGSWLASDGCTLAAPSGAPRSVNFTPGFPSTVPGYCDHHVQLHAGQRVPDGDADRLLRDLRWEAKKSELLSLPGAGTQRFRGCWLGIYLLVLDDIVLAAVVFLLLGRVPVVGLGVVRDQHHRLVVVAQWRWRLGPPRRTTRKLAVGGRGRVRQLVDVVRRVHGLMVLRMNLMRLHLHRAGLHAERQVGTVLVDRLLAVVAVARLHRDVVVVAMRVHSRQHIRLAGGRCRLTDHRSCGRCLLLLLLLLLVLLLLLLLRSSGDSFRLRCWIDGGIVAPGGRVLVRGDLLLGRRHVHTAGRMWSRQRVRLDWLRLGGYLWRCGGRQLGLHLLKDLVGGAKAGLDAAHRGPRVEAVIVLLIVVRASAGGGCRRGRLRAVALLEPLGACALLLHKRGQFVRFLSGRAGDHCRVDVADAVLGALRARHRAAVARMRQRVVRQVVPLSSDARRQRRQRGEELAARVDLPLLGRLVDLRVCTLNLNAHANVRTRRATAVLPRKFETSGVSRGWPLEGGRCPSLVAAYLRDDHDRVLVRLRDLLLAPVAVEQVGDLLPFEPLLELDADELGEKLLSGMYFGCCGFSSPAGLSRRSSSPSSPSQPALSLPSPPPADSSIGSSMSHVSCRMRSSSEVTSFTGIFFLREREKLTNLAATKRRTRLFSSFALNFARRLESCERDSSIQRQMDGC</sequence>
<keyword evidence="2" id="KW-0812">Transmembrane</keyword>
<feature type="compositionally biased region" description="Low complexity" evidence="1">
    <location>
        <begin position="734"/>
        <end position="749"/>
    </location>
</feature>
<feature type="transmembrane region" description="Helical" evidence="2">
    <location>
        <begin position="389"/>
        <end position="406"/>
    </location>
</feature>
<feature type="transmembrane region" description="Helical" evidence="2">
    <location>
        <begin position="234"/>
        <end position="255"/>
    </location>
</feature>
<keyword evidence="2" id="KW-0472">Membrane</keyword>
<dbReference type="AlphaFoldDB" id="A0A182J4Y5"/>
<accession>A0A182J4Y5</accession>
<name>A0A182J4Y5_ANOAO</name>
<proteinExistence type="predicted"/>
<dbReference type="VEuPathDB" id="VectorBase:AATE011444"/>
<reference evidence="3" key="1">
    <citation type="submission" date="2022-08" db="UniProtKB">
        <authorList>
            <consortium name="EnsemblMetazoa"/>
        </authorList>
    </citation>
    <scope>IDENTIFICATION</scope>
    <source>
        <strain evidence="3">EBRO</strain>
    </source>
</reference>
<evidence type="ECO:0000256" key="1">
    <source>
        <dbReference type="SAM" id="MobiDB-lite"/>
    </source>
</evidence>
<keyword evidence="2" id="KW-1133">Transmembrane helix</keyword>
<evidence type="ECO:0000313" key="3">
    <source>
        <dbReference type="EnsemblMetazoa" id="AATE011444-PA.1"/>
    </source>
</evidence>
<organism evidence="3">
    <name type="scientific">Anopheles atroparvus</name>
    <name type="common">European mosquito</name>
    <dbReference type="NCBI Taxonomy" id="41427"/>
    <lineage>
        <taxon>Eukaryota</taxon>
        <taxon>Metazoa</taxon>
        <taxon>Ecdysozoa</taxon>
        <taxon>Arthropoda</taxon>
        <taxon>Hexapoda</taxon>
        <taxon>Insecta</taxon>
        <taxon>Pterygota</taxon>
        <taxon>Neoptera</taxon>
        <taxon>Endopterygota</taxon>
        <taxon>Diptera</taxon>
        <taxon>Nematocera</taxon>
        <taxon>Culicoidea</taxon>
        <taxon>Culicidae</taxon>
        <taxon>Anophelinae</taxon>
        <taxon>Anopheles</taxon>
    </lineage>
</organism>
<dbReference type="EnsemblMetazoa" id="AATE011444-RA">
    <property type="protein sequence ID" value="AATE011444-PA.1"/>
    <property type="gene ID" value="AATE011444"/>
</dbReference>